<evidence type="ECO:0000259" key="1">
    <source>
        <dbReference type="Pfam" id="PF01869"/>
    </source>
</evidence>
<organism evidence="3">
    <name type="scientific">marine sediment metagenome</name>
    <dbReference type="NCBI Taxonomy" id="412755"/>
    <lineage>
        <taxon>unclassified sequences</taxon>
        <taxon>metagenomes</taxon>
        <taxon>ecological metagenomes</taxon>
    </lineage>
</organism>
<name>X0YQV7_9ZZZZ</name>
<dbReference type="InterPro" id="IPR029039">
    <property type="entry name" value="Flavoprotein-like_sf"/>
</dbReference>
<dbReference type="GO" id="GO:0016491">
    <property type="term" value="F:oxidoreductase activity"/>
    <property type="evidence" value="ECO:0007669"/>
    <property type="project" value="InterPro"/>
</dbReference>
<evidence type="ECO:0008006" key="4">
    <source>
        <dbReference type="Google" id="ProtNLM"/>
    </source>
</evidence>
<dbReference type="EMBL" id="BART01000908">
    <property type="protein sequence ID" value="GAG58620.1"/>
    <property type="molecule type" value="Genomic_DNA"/>
</dbReference>
<dbReference type="Gene3D" id="3.30.420.40">
    <property type="match status" value="2"/>
</dbReference>
<dbReference type="InterPro" id="IPR002731">
    <property type="entry name" value="ATPase_BadF"/>
</dbReference>
<dbReference type="Pfam" id="PF01869">
    <property type="entry name" value="BcrAD_BadFG"/>
    <property type="match status" value="1"/>
</dbReference>
<feature type="domain" description="NADPH-dependent FMN reductase-like" evidence="2">
    <location>
        <begin position="283"/>
        <end position="336"/>
    </location>
</feature>
<evidence type="ECO:0000313" key="3">
    <source>
        <dbReference type="EMBL" id="GAG58620.1"/>
    </source>
</evidence>
<dbReference type="SUPFAM" id="SSF53067">
    <property type="entry name" value="Actin-like ATPase domain"/>
    <property type="match status" value="1"/>
</dbReference>
<proteinExistence type="predicted"/>
<dbReference type="InterPro" id="IPR005025">
    <property type="entry name" value="FMN_Rdtase-like_dom"/>
</dbReference>
<feature type="non-terminal residue" evidence="3">
    <location>
        <position position="435"/>
    </location>
</feature>
<reference evidence="3" key="1">
    <citation type="journal article" date="2014" name="Front. Microbiol.">
        <title>High frequency of phylogenetically diverse reductive dehalogenase-homologous genes in deep subseafloor sedimentary metagenomes.</title>
        <authorList>
            <person name="Kawai M."/>
            <person name="Futagami T."/>
            <person name="Toyoda A."/>
            <person name="Takaki Y."/>
            <person name="Nishi S."/>
            <person name="Hori S."/>
            <person name="Arai W."/>
            <person name="Tsubouchi T."/>
            <person name="Morono Y."/>
            <person name="Uchiyama I."/>
            <person name="Ito T."/>
            <person name="Fujiyama A."/>
            <person name="Inagaki F."/>
            <person name="Takami H."/>
        </authorList>
    </citation>
    <scope>NUCLEOTIDE SEQUENCE</scope>
    <source>
        <strain evidence="3">Expedition CK06-06</strain>
    </source>
</reference>
<dbReference type="AlphaFoldDB" id="X0YQV7"/>
<dbReference type="InterPro" id="IPR051805">
    <property type="entry name" value="Dehydratase_Activator_Redct"/>
</dbReference>
<sequence>MKRIGIDIGSDNLKAVVIDRGNIKTLYLKKINGKPIYALKETLDEIITKHDNEAYIGVTGVNSVSLSDVLKRVVNEPIAIKKGIEFLGLNIKAVIDVGASSQRYFVFERHNGKLFLGSYDLENKCGVGSGLLLEHMAKRFNYGSIEEFSNIANQTEKIIKLSAKCGVFRESDVVHQQQKGTSKEVLAASLYRASADSFKTILSNGIMPKGKVAIIGGLSLSKVFVKHLIDVCEISSERVTTPKQRLHIGAIGAAICGQQVYLNDIIKKLEQKLTKPFNYKSQGPLILKESKIMKPKEDDMDELLSKFLLSDIVVFATPIYIDNLTGIMKNFMDRLISIIDPHFERDEIGECRHTKRFKKYPKFVVISNCGYPEQSHFQVLNMLFKRAARNMHSEVIAEIYRGGGWLLKTSLLTESFILKYKKLLREAGKEIVKNL</sequence>
<dbReference type="Pfam" id="PF03358">
    <property type="entry name" value="FMN_red"/>
    <property type="match status" value="1"/>
</dbReference>
<dbReference type="PANTHER" id="PTHR32329">
    <property type="entry name" value="BIFUNCTIONAL PROTEIN [INCLUDES 2-HYDROXYACYL-COA DEHYDRATASE (N-TER) AND ITS ACTIVATOR DOMAIN (C_TERM)-RELATED"/>
    <property type="match status" value="1"/>
</dbReference>
<dbReference type="CDD" id="cd24034">
    <property type="entry name" value="ASKHA_NBD_O66634-like_rpt1"/>
    <property type="match status" value="1"/>
</dbReference>
<protein>
    <recommendedName>
        <fullName evidence="4">ATPase BadF/BadG/BcrA/BcrD type domain-containing protein</fullName>
    </recommendedName>
</protein>
<dbReference type="SUPFAM" id="SSF52218">
    <property type="entry name" value="Flavoproteins"/>
    <property type="match status" value="1"/>
</dbReference>
<gene>
    <name evidence="3" type="ORF">S01H4_03637</name>
</gene>
<evidence type="ECO:0000259" key="2">
    <source>
        <dbReference type="Pfam" id="PF03358"/>
    </source>
</evidence>
<accession>X0YQV7</accession>
<dbReference type="PANTHER" id="PTHR32329:SF8">
    <property type="entry name" value="ACTIVATOR OF (R)-2-HYDROXYGLUTARYL-COA DEHYDRATASE"/>
    <property type="match status" value="1"/>
</dbReference>
<dbReference type="Gene3D" id="3.40.50.360">
    <property type="match status" value="1"/>
</dbReference>
<dbReference type="InterPro" id="IPR043129">
    <property type="entry name" value="ATPase_NBD"/>
</dbReference>
<feature type="domain" description="ATPase BadF/BadG/BcrA/BcrD type" evidence="1">
    <location>
        <begin position="4"/>
        <end position="256"/>
    </location>
</feature>
<comment type="caution">
    <text evidence="3">The sequence shown here is derived from an EMBL/GenBank/DDBJ whole genome shotgun (WGS) entry which is preliminary data.</text>
</comment>